<dbReference type="InterPro" id="IPR000757">
    <property type="entry name" value="Beta-glucanase-like"/>
</dbReference>
<dbReference type="PROSITE" id="PS51762">
    <property type="entry name" value="GH16_2"/>
    <property type="match status" value="1"/>
</dbReference>
<evidence type="ECO:0000256" key="6">
    <source>
        <dbReference type="ARBA" id="ARBA00023136"/>
    </source>
</evidence>
<keyword evidence="4" id="KW-0735">Signal-anchor</keyword>
<feature type="region of interest" description="Disordered" evidence="9">
    <location>
        <begin position="1"/>
        <end position="46"/>
    </location>
</feature>
<keyword evidence="6 10" id="KW-0472">Membrane</keyword>
<dbReference type="GO" id="GO:0005886">
    <property type="term" value="C:plasma membrane"/>
    <property type="evidence" value="ECO:0007669"/>
    <property type="project" value="TreeGrafter"/>
</dbReference>
<keyword evidence="7" id="KW-0325">Glycoprotein</keyword>
<dbReference type="Pfam" id="PF03935">
    <property type="entry name" value="SKN1_KRE6_Sbg1"/>
    <property type="match status" value="1"/>
</dbReference>
<protein>
    <submittedName>
        <fullName evidence="12">Glycoside hydrolase family 16 protein</fullName>
    </submittedName>
</protein>
<keyword evidence="13" id="KW-1185">Reference proteome</keyword>
<evidence type="ECO:0000259" key="11">
    <source>
        <dbReference type="PROSITE" id="PS51762"/>
    </source>
</evidence>
<dbReference type="GO" id="GO:0015926">
    <property type="term" value="F:glucosidase activity"/>
    <property type="evidence" value="ECO:0007669"/>
    <property type="project" value="TreeGrafter"/>
</dbReference>
<name>A0A9P5QA59_9AGAR</name>
<evidence type="ECO:0000256" key="2">
    <source>
        <dbReference type="ARBA" id="ARBA00010962"/>
    </source>
</evidence>
<keyword evidence="3 10" id="KW-0812">Transmembrane</keyword>
<dbReference type="PANTHER" id="PTHR31361">
    <property type="entry name" value="BETA-GLUCAN SYNTHESIS-ASSOCIATED PROTEIN KRE6-RELATED"/>
    <property type="match status" value="1"/>
</dbReference>
<dbReference type="EMBL" id="JADNRY010000003">
    <property type="protein sequence ID" value="KAF9077527.1"/>
    <property type="molecule type" value="Genomic_DNA"/>
</dbReference>
<keyword evidence="12" id="KW-0378">Hydrolase</keyword>
<evidence type="ECO:0000313" key="12">
    <source>
        <dbReference type="EMBL" id="KAF9077527.1"/>
    </source>
</evidence>
<dbReference type="SUPFAM" id="SSF49899">
    <property type="entry name" value="Concanavalin A-like lectins/glucanases"/>
    <property type="match status" value="1"/>
</dbReference>
<gene>
    <name evidence="12" type="ORF">BDP27DRAFT_1253492</name>
</gene>
<evidence type="ECO:0000256" key="8">
    <source>
        <dbReference type="ARBA" id="ARBA00023316"/>
    </source>
</evidence>
<dbReference type="AlphaFoldDB" id="A0A9P5QA59"/>
<dbReference type="CDD" id="cd02180">
    <property type="entry name" value="GH16_fungal_KRE6_glucanase"/>
    <property type="match status" value="1"/>
</dbReference>
<dbReference type="Gene3D" id="2.60.120.200">
    <property type="match status" value="1"/>
</dbReference>
<comment type="subcellular location">
    <subcellularLocation>
        <location evidence="1">Membrane</location>
        <topology evidence="1">Single-pass type II membrane protein</topology>
    </subcellularLocation>
</comment>
<keyword evidence="8" id="KW-0961">Cell wall biogenesis/degradation</keyword>
<evidence type="ECO:0000256" key="9">
    <source>
        <dbReference type="SAM" id="MobiDB-lite"/>
    </source>
</evidence>
<evidence type="ECO:0000256" key="5">
    <source>
        <dbReference type="ARBA" id="ARBA00022989"/>
    </source>
</evidence>
<feature type="compositionally biased region" description="Polar residues" evidence="9">
    <location>
        <begin position="1"/>
        <end position="15"/>
    </location>
</feature>
<dbReference type="GO" id="GO:0006078">
    <property type="term" value="P:(1-&gt;6)-beta-D-glucan biosynthetic process"/>
    <property type="evidence" value="ECO:0007669"/>
    <property type="project" value="TreeGrafter"/>
</dbReference>
<evidence type="ECO:0000313" key="13">
    <source>
        <dbReference type="Proteomes" id="UP000772434"/>
    </source>
</evidence>
<evidence type="ECO:0000256" key="1">
    <source>
        <dbReference type="ARBA" id="ARBA00004606"/>
    </source>
</evidence>
<dbReference type="OrthoDB" id="412647at2759"/>
<comment type="similarity">
    <text evidence="2">Belongs to the SKN1/KRE6 family.</text>
</comment>
<feature type="domain" description="GH16" evidence="11">
    <location>
        <begin position="193"/>
        <end position="576"/>
    </location>
</feature>
<dbReference type="GO" id="GO:0005789">
    <property type="term" value="C:endoplasmic reticulum membrane"/>
    <property type="evidence" value="ECO:0007669"/>
    <property type="project" value="TreeGrafter"/>
</dbReference>
<dbReference type="GO" id="GO:0031505">
    <property type="term" value="P:fungal-type cell wall organization"/>
    <property type="evidence" value="ECO:0007669"/>
    <property type="project" value="TreeGrafter"/>
</dbReference>
<reference evidence="12" key="1">
    <citation type="submission" date="2020-11" db="EMBL/GenBank/DDBJ databases">
        <authorList>
            <consortium name="DOE Joint Genome Institute"/>
            <person name="Ahrendt S."/>
            <person name="Riley R."/>
            <person name="Andreopoulos W."/>
            <person name="Labutti K."/>
            <person name="Pangilinan J."/>
            <person name="Ruiz-Duenas F.J."/>
            <person name="Barrasa J.M."/>
            <person name="Sanchez-Garcia M."/>
            <person name="Camarero S."/>
            <person name="Miyauchi S."/>
            <person name="Serrano A."/>
            <person name="Linde D."/>
            <person name="Babiker R."/>
            <person name="Drula E."/>
            <person name="Ayuso-Fernandez I."/>
            <person name="Pacheco R."/>
            <person name="Padilla G."/>
            <person name="Ferreira P."/>
            <person name="Barriuso J."/>
            <person name="Kellner H."/>
            <person name="Castanera R."/>
            <person name="Alfaro M."/>
            <person name="Ramirez L."/>
            <person name="Pisabarro A.G."/>
            <person name="Kuo A."/>
            <person name="Tritt A."/>
            <person name="Lipzen A."/>
            <person name="He G."/>
            <person name="Yan M."/>
            <person name="Ng V."/>
            <person name="Cullen D."/>
            <person name="Martin F."/>
            <person name="Rosso M.-N."/>
            <person name="Henrissat B."/>
            <person name="Hibbett D."/>
            <person name="Martinez A.T."/>
            <person name="Grigoriev I.V."/>
        </authorList>
    </citation>
    <scope>NUCLEOTIDE SEQUENCE</scope>
    <source>
        <strain evidence="12">AH 40177</strain>
    </source>
</reference>
<organism evidence="12 13">
    <name type="scientific">Rhodocollybia butyracea</name>
    <dbReference type="NCBI Taxonomy" id="206335"/>
    <lineage>
        <taxon>Eukaryota</taxon>
        <taxon>Fungi</taxon>
        <taxon>Dikarya</taxon>
        <taxon>Basidiomycota</taxon>
        <taxon>Agaricomycotina</taxon>
        <taxon>Agaricomycetes</taxon>
        <taxon>Agaricomycetidae</taxon>
        <taxon>Agaricales</taxon>
        <taxon>Marasmiineae</taxon>
        <taxon>Omphalotaceae</taxon>
        <taxon>Rhodocollybia</taxon>
    </lineage>
</organism>
<evidence type="ECO:0000256" key="7">
    <source>
        <dbReference type="ARBA" id="ARBA00023180"/>
    </source>
</evidence>
<feature type="transmembrane region" description="Helical" evidence="10">
    <location>
        <begin position="145"/>
        <end position="168"/>
    </location>
</feature>
<dbReference type="FunFam" id="2.60.120.200:FF:000135">
    <property type="entry name" value="Related to KRE6-glucan synthase subunit"/>
    <property type="match status" value="1"/>
</dbReference>
<accession>A0A9P5QA59</accession>
<dbReference type="PANTHER" id="PTHR31361:SF15">
    <property type="entry name" value="GH16 DOMAIN-CONTAINING PROTEIN"/>
    <property type="match status" value="1"/>
</dbReference>
<evidence type="ECO:0000256" key="4">
    <source>
        <dbReference type="ARBA" id="ARBA00022968"/>
    </source>
</evidence>
<dbReference type="InterPro" id="IPR005629">
    <property type="entry name" value="Skn1/Kre6/Sbg1"/>
</dbReference>
<comment type="caution">
    <text evidence="12">The sequence shown here is derived from an EMBL/GenBank/DDBJ whole genome shotgun (WGS) entry which is preliminary data.</text>
</comment>
<evidence type="ECO:0000256" key="10">
    <source>
        <dbReference type="SAM" id="Phobius"/>
    </source>
</evidence>
<dbReference type="Proteomes" id="UP000772434">
    <property type="component" value="Unassembled WGS sequence"/>
</dbReference>
<evidence type="ECO:0000256" key="3">
    <source>
        <dbReference type="ARBA" id="ARBA00022692"/>
    </source>
</evidence>
<proteinExistence type="inferred from homology"/>
<keyword evidence="5 10" id="KW-1133">Transmembrane helix</keyword>
<sequence>MSNPPRRAQQQQGPSQYAAVPQSPRSALPYSAPRPGPGSRQGSALAQGVASGAIGGGYGPYAFNPNQARDAALNSNSRFSAVPSEHSASSISAGAEKAAILATTATVPQYLWDKDPDLDDVLHNPDPVRDAKLDRSFTLFSARGWANAGALVILILAILTLFAGYPIINALAHPQAAINGFNLGGINGSGQVPDLPNVPLLIDAETPNSALSRTGSDGKSYNLVFSDEFNTDGRTFYPGDDPFWEAVDLHYWPTGDLEWYSPEAITTKGGQLVITLTEQDSHNLNFQSGMLQSWNKLCFTTGYIEVAISLPGTHQTPGFWPGAWTMGNLGRAGYGATTEGTWPYSYDTCDLGTFPNQTNKAGTGPQGALTGNGGGPISFLPGQRWSACTCPGSDHPGPSVSTGRGVPELDILEAQIDVSVFQGEVSQSAQVAPFNFDYYVDNTTTTFYQPAITQFNSYRGGQYQQAASAVTNIPNTAYANQTFIKYGMEWWSNPSSRSEGYVTWYSNGAQSWTLPAAAIGTDSVTNISARLITEEPMYMVLNLGMSPSFQAQDFMHMPFPAEMLIDYVRVYQREGLSASDYMSCDPSSRPTLTYINNHATAYSDANLTTWASAGFTFPRNSLYDGC</sequence>
<dbReference type="InterPro" id="IPR013320">
    <property type="entry name" value="ConA-like_dom_sf"/>
</dbReference>